<gene>
    <name evidence="1" type="ORF">E2C01_012348</name>
</gene>
<sequence>MEVRRLIVTVFTILIPPHIYLGCTKSPNSK</sequence>
<evidence type="ECO:0000313" key="2">
    <source>
        <dbReference type="Proteomes" id="UP000324222"/>
    </source>
</evidence>
<name>A0A5B7DDV1_PORTR</name>
<accession>A0A5B7DDV1</accession>
<reference evidence="1 2" key="1">
    <citation type="submission" date="2019-05" db="EMBL/GenBank/DDBJ databases">
        <title>Another draft genome of Portunus trituberculatus and its Hox gene families provides insights of decapod evolution.</title>
        <authorList>
            <person name="Jeong J.-H."/>
            <person name="Song I."/>
            <person name="Kim S."/>
            <person name="Choi T."/>
            <person name="Kim D."/>
            <person name="Ryu S."/>
            <person name="Kim W."/>
        </authorList>
    </citation>
    <scope>NUCLEOTIDE SEQUENCE [LARGE SCALE GENOMIC DNA]</scope>
    <source>
        <tissue evidence="1">Muscle</tissue>
    </source>
</reference>
<organism evidence="1 2">
    <name type="scientific">Portunus trituberculatus</name>
    <name type="common">Swimming crab</name>
    <name type="synonym">Neptunus trituberculatus</name>
    <dbReference type="NCBI Taxonomy" id="210409"/>
    <lineage>
        <taxon>Eukaryota</taxon>
        <taxon>Metazoa</taxon>
        <taxon>Ecdysozoa</taxon>
        <taxon>Arthropoda</taxon>
        <taxon>Crustacea</taxon>
        <taxon>Multicrustacea</taxon>
        <taxon>Malacostraca</taxon>
        <taxon>Eumalacostraca</taxon>
        <taxon>Eucarida</taxon>
        <taxon>Decapoda</taxon>
        <taxon>Pleocyemata</taxon>
        <taxon>Brachyura</taxon>
        <taxon>Eubrachyura</taxon>
        <taxon>Portunoidea</taxon>
        <taxon>Portunidae</taxon>
        <taxon>Portuninae</taxon>
        <taxon>Portunus</taxon>
    </lineage>
</organism>
<evidence type="ECO:0000313" key="1">
    <source>
        <dbReference type="EMBL" id="MPC19434.1"/>
    </source>
</evidence>
<comment type="caution">
    <text evidence="1">The sequence shown here is derived from an EMBL/GenBank/DDBJ whole genome shotgun (WGS) entry which is preliminary data.</text>
</comment>
<keyword evidence="2" id="KW-1185">Reference proteome</keyword>
<dbReference type="Proteomes" id="UP000324222">
    <property type="component" value="Unassembled WGS sequence"/>
</dbReference>
<dbReference type="EMBL" id="VSRR010000769">
    <property type="protein sequence ID" value="MPC19434.1"/>
    <property type="molecule type" value="Genomic_DNA"/>
</dbReference>
<protein>
    <submittedName>
        <fullName evidence="1">Uncharacterized protein</fullName>
    </submittedName>
</protein>
<proteinExistence type="predicted"/>
<dbReference type="AlphaFoldDB" id="A0A5B7DDV1"/>